<dbReference type="EMBL" id="JBHUPA010000039">
    <property type="protein sequence ID" value="MFD2965740.1"/>
    <property type="molecule type" value="Genomic_DNA"/>
</dbReference>
<accession>A0ABW6BD13</accession>
<dbReference type="RefSeq" id="WP_377613640.1">
    <property type="nucleotide sequence ID" value="NZ_JBHUPA010000039.1"/>
</dbReference>
<protein>
    <submittedName>
        <fullName evidence="1">Uncharacterized protein</fullName>
    </submittedName>
</protein>
<gene>
    <name evidence="1" type="ORF">ACFS6J_28325</name>
</gene>
<evidence type="ECO:0000313" key="2">
    <source>
        <dbReference type="Proteomes" id="UP001597560"/>
    </source>
</evidence>
<proteinExistence type="predicted"/>
<dbReference type="Proteomes" id="UP001597560">
    <property type="component" value="Unassembled WGS sequence"/>
</dbReference>
<name>A0ABW6BD13_9SPHI</name>
<organism evidence="1 2">
    <name type="scientific">Olivibacter jilunii</name>
    <dbReference type="NCBI Taxonomy" id="985016"/>
    <lineage>
        <taxon>Bacteria</taxon>
        <taxon>Pseudomonadati</taxon>
        <taxon>Bacteroidota</taxon>
        <taxon>Sphingobacteriia</taxon>
        <taxon>Sphingobacteriales</taxon>
        <taxon>Sphingobacteriaceae</taxon>
        <taxon>Olivibacter</taxon>
    </lineage>
</organism>
<sequence length="130" mass="14577">MRPLLINERFSIIKLHFCSIVGYAIGTRKGSFANEGLEFVDYISPHQPGSFNHPKGINGRQFSTKSDMVSSIGKSAKWFGNSSYQKINGAEWGIQRESNDSKLGGHEVGSWLNNIIDYWKNQGIQVNVIE</sequence>
<comment type="caution">
    <text evidence="1">The sequence shown here is derived from an EMBL/GenBank/DDBJ whole genome shotgun (WGS) entry which is preliminary data.</text>
</comment>
<keyword evidence="2" id="KW-1185">Reference proteome</keyword>
<reference evidence="2" key="1">
    <citation type="journal article" date="2019" name="Int. J. Syst. Evol. Microbiol.">
        <title>The Global Catalogue of Microorganisms (GCM) 10K type strain sequencing project: providing services to taxonomists for standard genome sequencing and annotation.</title>
        <authorList>
            <consortium name="The Broad Institute Genomics Platform"/>
            <consortium name="The Broad Institute Genome Sequencing Center for Infectious Disease"/>
            <person name="Wu L."/>
            <person name="Ma J."/>
        </authorList>
    </citation>
    <scope>NUCLEOTIDE SEQUENCE [LARGE SCALE GENOMIC DNA]</scope>
    <source>
        <strain evidence="2">KCTC 23098</strain>
    </source>
</reference>
<evidence type="ECO:0000313" key="1">
    <source>
        <dbReference type="EMBL" id="MFD2965740.1"/>
    </source>
</evidence>